<sequence>MKQGAITTAPIQYFPLDALYLSDMNPRQDVDADRIDQLADSIVAVGLLQNLAGLADEAGHVGIVAGGRRLRALIRAFEKHADLLDRRPELAEIPVRLAPDEATARAWASVENAAREDLHPADEIRAYGRMAETGSDVPAIARVFAVTEAHVYRRLALAALPAPILDALKAGEITLEAAKCFTVAQDEALALDVLDRVRGQDVSAHRLKQLLQPEAIRDTDRRAVYVGLDAYQGAGGTITRDLFANEVFLDDGALLDRLFAEKLAMDAEAIGHGWKWVETSPESWISYDVVPCFISSHSPKKRKPCRRPLRTSSKTKGMALALSRPCPRPSPRLCSSDQTPSSPTRSFWRRSPPCRPRSRSCATPLNQLSRKTPPPQRQLTR</sequence>
<evidence type="ECO:0000313" key="4">
    <source>
        <dbReference type="Proteomes" id="UP000273516"/>
    </source>
</evidence>
<evidence type="ECO:0000256" key="1">
    <source>
        <dbReference type="SAM" id="MobiDB-lite"/>
    </source>
</evidence>
<dbReference type="GO" id="GO:0005694">
    <property type="term" value="C:chromosome"/>
    <property type="evidence" value="ECO:0007669"/>
    <property type="project" value="TreeGrafter"/>
</dbReference>
<reference evidence="3 4" key="1">
    <citation type="submission" date="2018-07" db="EMBL/GenBank/DDBJ databases">
        <authorList>
            <person name="Zhang Y."/>
            <person name="Wang L."/>
            <person name="Ma S."/>
        </authorList>
    </citation>
    <scope>NUCLEOTIDE SEQUENCE [LARGE SCALE GENOMIC DNA]</scope>
    <source>
        <strain evidence="3 4">4-2</strain>
    </source>
</reference>
<dbReference type="PANTHER" id="PTHR33375:SF7">
    <property type="entry name" value="CHROMOSOME 2-PARTITIONING PROTEIN PARB-RELATED"/>
    <property type="match status" value="1"/>
</dbReference>
<name>A0A3M0LXV6_9RHOB</name>
<dbReference type="InterPro" id="IPR036086">
    <property type="entry name" value="ParB/Sulfiredoxin_sf"/>
</dbReference>
<dbReference type="InterPro" id="IPR041468">
    <property type="entry name" value="HTH_ParB/Spo0J"/>
</dbReference>
<dbReference type="PANTHER" id="PTHR33375">
    <property type="entry name" value="CHROMOSOME-PARTITIONING PROTEIN PARB-RELATED"/>
    <property type="match status" value="1"/>
</dbReference>
<dbReference type="Gene3D" id="1.10.10.2830">
    <property type="match status" value="1"/>
</dbReference>
<dbReference type="AlphaFoldDB" id="A0A3M0LXV6"/>
<evidence type="ECO:0000313" key="3">
    <source>
        <dbReference type="EMBL" id="RMC30041.1"/>
    </source>
</evidence>
<dbReference type="Proteomes" id="UP000273516">
    <property type="component" value="Unassembled WGS sequence"/>
</dbReference>
<feature type="domain" description="ParB-like N-terminal" evidence="2">
    <location>
        <begin position="12"/>
        <end position="113"/>
    </location>
</feature>
<gene>
    <name evidence="3" type="ORF">C9E81_22175</name>
</gene>
<dbReference type="GO" id="GO:0007059">
    <property type="term" value="P:chromosome segregation"/>
    <property type="evidence" value="ECO:0007669"/>
    <property type="project" value="TreeGrafter"/>
</dbReference>
<dbReference type="SMART" id="SM00470">
    <property type="entry name" value="ParB"/>
    <property type="match status" value="1"/>
</dbReference>
<dbReference type="CDD" id="cd16406">
    <property type="entry name" value="ParB_N_like"/>
    <property type="match status" value="1"/>
</dbReference>
<protein>
    <recommendedName>
        <fullName evidence="2">ParB-like N-terminal domain-containing protein</fullName>
    </recommendedName>
</protein>
<accession>A0A3M0LXV6</accession>
<evidence type="ECO:0000259" key="2">
    <source>
        <dbReference type="SMART" id="SM00470"/>
    </source>
</evidence>
<feature type="compositionally biased region" description="Pro residues" evidence="1">
    <location>
        <begin position="372"/>
        <end position="381"/>
    </location>
</feature>
<organism evidence="3 4">
    <name type="scientific">Paracoccus alkanivorans</name>
    <dbReference type="NCBI Taxonomy" id="2116655"/>
    <lineage>
        <taxon>Bacteria</taxon>
        <taxon>Pseudomonadati</taxon>
        <taxon>Pseudomonadota</taxon>
        <taxon>Alphaproteobacteria</taxon>
        <taxon>Rhodobacterales</taxon>
        <taxon>Paracoccaceae</taxon>
        <taxon>Paracoccus</taxon>
    </lineage>
</organism>
<dbReference type="SUPFAM" id="SSF110849">
    <property type="entry name" value="ParB/Sulfiredoxin"/>
    <property type="match status" value="1"/>
</dbReference>
<dbReference type="Pfam" id="PF17762">
    <property type="entry name" value="HTH_ParB"/>
    <property type="match status" value="1"/>
</dbReference>
<keyword evidence="4" id="KW-1185">Reference proteome</keyword>
<dbReference type="Gene3D" id="3.90.1530.30">
    <property type="match status" value="1"/>
</dbReference>
<proteinExistence type="predicted"/>
<dbReference type="EMBL" id="QOKZ01000022">
    <property type="protein sequence ID" value="RMC30041.1"/>
    <property type="molecule type" value="Genomic_DNA"/>
</dbReference>
<dbReference type="InterPro" id="IPR050336">
    <property type="entry name" value="Chromosome_partition/occlusion"/>
</dbReference>
<dbReference type="InterPro" id="IPR003115">
    <property type="entry name" value="ParB_N"/>
</dbReference>
<dbReference type="Pfam" id="PF02195">
    <property type="entry name" value="ParB_N"/>
    <property type="match status" value="1"/>
</dbReference>
<dbReference type="SUPFAM" id="SSF109709">
    <property type="entry name" value="KorB DNA-binding domain-like"/>
    <property type="match status" value="1"/>
</dbReference>
<comment type="caution">
    <text evidence="3">The sequence shown here is derived from an EMBL/GenBank/DDBJ whole genome shotgun (WGS) entry which is preliminary data.</text>
</comment>
<feature type="region of interest" description="Disordered" evidence="1">
    <location>
        <begin position="297"/>
        <end position="381"/>
    </location>
</feature>
<feature type="compositionally biased region" description="Basic residues" evidence="1">
    <location>
        <begin position="298"/>
        <end position="309"/>
    </location>
</feature>